<dbReference type="PANTHER" id="PTHR42709">
    <property type="entry name" value="ALKALINE PHOSPHATASE LIKE PROTEIN"/>
    <property type="match status" value="1"/>
</dbReference>
<comment type="similarity">
    <text evidence="2">Belongs to the DedA family.</text>
</comment>
<evidence type="ECO:0000256" key="1">
    <source>
        <dbReference type="ARBA" id="ARBA00004651"/>
    </source>
</evidence>
<accession>A0A1I0RQN6</accession>
<feature type="transmembrane region" description="Helical" evidence="7">
    <location>
        <begin position="179"/>
        <end position="198"/>
    </location>
</feature>
<evidence type="ECO:0000313" key="10">
    <source>
        <dbReference type="Proteomes" id="UP000199701"/>
    </source>
</evidence>
<dbReference type="STRING" id="99656.SAMN05421659_12130"/>
<feature type="transmembrane region" description="Helical" evidence="7">
    <location>
        <begin position="112"/>
        <end position="131"/>
    </location>
</feature>
<dbReference type="InterPro" id="IPR032816">
    <property type="entry name" value="VTT_dom"/>
</dbReference>
<keyword evidence="4 7" id="KW-0812">Transmembrane</keyword>
<evidence type="ECO:0000256" key="4">
    <source>
        <dbReference type="ARBA" id="ARBA00022692"/>
    </source>
</evidence>
<gene>
    <name evidence="9" type="ORF">SAMN05421659_12130</name>
</gene>
<sequence length="206" mass="23369">MKEWTLQIVNNYGYWGIYLLTALESIFPIIPAEFILTLGGYMTTFTRLSKYGVIIFATLGELTGAIILYSVGRFFTPDRLQKFAEGKIAHIIGFKKEDIYKSKDWFLHKGKYSVLFGRCIPILGSLISIPAGMAQMNLLLFLVLTLIGITIWNTVLVTFGVTIKASIEIITNNISPFSYILACAFIICFIFMGIYLIYNKHFKKDN</sequence>
<dbReference type="EMBL" id="FOJI01000021">
    <property type="protein sequence ID" value="SEW43619.1"/>
    <property type="molecule type" value="Genomic_DNA"/>
</dbReference>
<keyword evidence="5 7" id="KW-1133">Transmembrane helix</keyword>
<evidence type="ECO:0000259" key="8">
    <source>
        <dbReference type="Pfam" id="PF09335"/>
    </source>
</evidence>
<evidence type="ECO:0000256" key="5">
    <source>
        <dbReference type="ARBA" id="ARBA00022989"/>
    </source>
</evidence>
<dbReference type="OrthoDB" id="9813426at2"/>
<dbReference type="AlphaFoldDB" id="A0A1I0RQN6"/>
<proteinExistence type="inferred from homology"/>
<keyword evidence="10" id="KW-1185">Reference proteome</keyword>
<feature type="transmembrane region" description="Helical" evidence="7">
    <location>
        <begin position="12"/>
        <end position="39"/>
    </location>
</feature>
<dbReference type="PANTHER" id="PTHR42709:SF6">
    <property type="entry name" value="UNDECAPRENYL PHOSPHATE TRANSPORTER A"/>
    <property type="match status" value="1"/>
</dbReference>
<dbReference type="InterPro" id="IPR051311">
    <property type="entry name" value="DedA_domain"/>
</dbReference>
<dbReference type="GO" id="GO:0005886">
    <property type="term" value="C:plasma membrane"/>
    <property type="evidence" value="ECO:0007669"/>
    <property type="project" value="UniProtKB-SubCell"/>
</dbReference>
<feature type="transmembrane region" description="Helical" evidence="7">
    <location>
        <begin position="51"/>
        <end position="71"/>
    </location>
</feature>
<keyword evidence="6 7" id="KW-0472">Membrane</keyword>
<reference evidence="9 10" key="1">
    <citation type="submission" date="2016-10" db="EMBL/GenBank/DDBJ databases">
        <authorList>
            <person name="de Groot N.N."/>
        </authorList>
    </citation>
    <scope>NUCLEOTIDE SEQUENCE [LARGE SCALE GENOMIC DNA]</scope>
    <source>
        <strain evidence="9 10">DSM 9179</strain>
    </source>
</reference>
<name>A0A1I0RQN6_9FIRM</name>
<evidence type="ECO:0000256" key="7">
    <source>
        <dbReference type="SAM" id="Phobius"/>
    </source>
</evidence>
<dbReference type="RefSeq" id="WP_092457410.1">
    <property type="nucleotide sequence ID" value="NZ_FOJI01000021.1"/>
</dbReference>
<organism evidence="9 10">
    <name type="scientific">[Clostridium] fimetarium</name>
    <dbReference type="NCBI Taxonomy" id="99656"/>
    <lineage>
        <taxon>Bacteria</taxon>
        <taxon>Bacillati</taxon>
        <taxon>Bacillota</taxon>
        <taxon>Clostridia</taxon>
        <taxon>Lachnospirales</taxon>
        <taxon>Lachnospiraceae</taxon>
    </lineage>
</organism>
<evidence type="ECO:0000256" key="3">
    <source>
        <dbReference type="ARBA" id="ARBA00022475"/>
    </source>
</evidence>
<dbReference type="Pfam" id="PF09335">
    <property type="entry name" value="VTT_dom"/>
    <property type="match status" value="1"/>
</dbReference>
<feature type="domain" description="VTT" evidence="8">
    <location>
        <begin position="30"/>
        <end position="160"/>
    </location>
</feature>
<dbReference type="Proteomes" id="UP000199701">
    <property type="component" value="Unassembled WGS sequence"/>
</dbReference>
<evidence type="ECO:0000313" key="9">
    <source>
        <dbReference type="EMBL" id="SEW43619.1"/>
    </source>
</evidence>
<evidence type="ECO:0000256" key="6">
    <source>
        <dbReference type="ARBA" id="ARBA00023136"/>
    </source>
</evidence>
<comment type="subcellular location">
    <subcellularLocation>
        <location evidence="1">Cell membrane</location>
        <topology evidence="1">Multi-pass membrane protein</topology>
    </subcellularLocation>
</comment>
<protein>
    <submittedName>
        <fullName evidence="9">Membrane protein DedA, SNARE-associated domain</fullName>
    </submittedName>
</protein>
<evidence type="ECO:0000256" key="2">
    <source>
        <dbReference type="ARBA" id="ARBA00010792"/>
    </source>
</evidence>
<keyword evidence="3" id="KW-1003">Cell membrane</keyword>
<feature type="transmembrane region" description="Helical" evidence="7">
    <location>
        <begin position="138"/>
        <end position="159"/>
    </location>
</feature>